<keyword evidence="3" id="KW-1185">Reference proteome</keyword>
<dbReference type="RefSeq" id="WP_045934990.1">
    <property type="nucleotide sequence ID" value="NZ_KQ033885.1"/>
</dbReference>
<feature type="transmembrane region" description="Helical" evidence="1">
    <location>
        <begin position="228"/>
        <end position="247"/>
    </location>
</feature>
<feature type="transmembrane region" description="Helical" evidence="1">
    <location>
        <begin position="415"/>
        <end position="434"/>
    </location>
</feature>
<name>A0A0F4L1N6_9BIFI</name>
<organism evidence="2 3">
    <name type="scientific">Bifidobacterium mellis</name>
    <dbReference type="NCBI Taxonomy" id="1293823"/>
    <lineage>
        <taxon>Bacteria</taxon>
        <taxon>Bacillati</taxon>
        <taxon>Actinomycetota</taxon>
        <taxon>Actinomycetes</taxon>
        <taxon>Bifidobacteriales</taxon>
        <taxon>Bifidobacteriaceae</taxon>
        <taxon>Bifidobacterium</taxon>
    </lineage>
</organism>
<feature type="transmembrane region" description="Helical" evidence="1">
    <location>
        <begin position="111"/>
        <end position="130"/>
    </location>
</feature>
<dbReference type="Proteomes" id="UP000033567">
    <property type="component" value="Unassembled WGS sequence"/>
</dbReference>
<comment type="caution">
    <text evidence="2">The sequence shown here is derived from an EMBL/GenBank/DDBJ whole genome shotgun (WGS) entry which is preliminary data.</text>
</comment>
<accession>A0A0F4L1N6</accession>
<dbReference type="PATRIC" id="fig|1684.5.peg.250"/>
<feature type="transmembrane region" description="Helical" evidence="1">
    <location>
        <begin position="259"/>
        <end position="278"/>
    </location>
</feature>
<feature type="transmembrane region" description="Helical" evidence="1">
    <location>
        <begin position="65"/>
        <end position="84"/>
    </location>
</feature>
<feature type="transmembrane region" description="Helical" evidence="1">
    <location>
        <begin position="494"/>
        <end position="511"/>
    </location>
</feature>
<dbReference type="InterPro" id="IPR046671">
    <property type="entry name" value="DUF6541"/>
</dbReference>
<feature type="transmembrane region" description="Helical" evidence="1">
    <location>
        <begin position="290"/>
        <end position="319"/>
    </location>
</feature>
<feature type="transmembrane region" description="Helical" evidence="1">
    <location>
        <begin position="198"/>
        <end position="221"/>
    </location>
</feature>
<evidence type="ECO:0000313" key="3">
    <source>
        <dbReference type="Proteomes" id="UP000033567"/>
    </source>
</evidence>
<feature type="transmembrane region" description="Helical" evidence="1">
    <location>
        <begin position="6"/>
        <end position="28"/>
    </location>
</feature>
<dbReference type="Pfam" id="PF20176">
    <property type="entry name" value="DUF6541"/>
    <property type="match status" value="1"/>
</dbReference>
<protein>
    <submittedName>
        <fullName evidence="2">Uncharacterized protein</fullName>
    </submittedName>
</protein>
<sequence length="692" mass="76935">MMWLSFLASMLLAAGLLYIPGFLLVSAFGYSRRTSLLLSPPIALALYGILEIIEQKIGIKSSVGTVVGVSLCISIIPLLVKVVMQKLSVDAMKRDANAAGSDGNVQKRHDWLVLFGFWTVGIFITTFVLVRNLDGPDSYSQLFDNAWHMGIVRKFLTTGDMSPLTSGNIVPTVGSSFYPTGWHSLVALVAGTAGVSPLIAANAVNACIIALVFPGSMFLLLKKVLSGLRPAMILCMCTTLMFTAFPWRFLAFGPLYSNLLSFAILPLSMVLFLNILDARSSWKRRAQDGVLLVANIIGVAITQPNAVFTMGIFLVPYLMTQIPRYCDASKLRANRALTVPVLSAAVLLLIACVWVGLYKVPFMQRTVRWGWPSFETKPQAIFDIAFLGFHDAEPQFMLGILVMLGFLYVLLHREFLWLGCSHILMCFLYFLSAATDGRAKAVLTGFWYHDAYRLGASAVFTGIPLAAIGLWSLMNVIVKLFDGVMVDGHDSRQRIALFAAVLVVVEIINFFPNYHMRGSHSVDTPFGAVTRDLRYTNSRDEPKSYTADERRFVEKVRQIVPPGSLILNQPYDGSVYAWGIDDLNVYYKAWQGNWLGKPTVQSKLIMNGLANMDEDQHVCRAVKESHAQYLMLLDRTDYKPDPDDKAKVISDYASYKKRDWRGVDAVHDGTPGFTPVLQQGIMRLYRIDSRAC</sequence>
<evidence type="ECO:0000313" key="2">
    <source>
        <dbReference type="EMBL" id="KJY52148.1"/>
    </source>
</evidence>
<feature type="transmembrane region" description="Helical" evidence="1">
    <location>
        <begin position="339"/>
        <end position="360"/>
    </location>
</feature>
<reference evidence="2 3" key="1">
    <citation type="submission" date="2014-12" db="EMBL/GenBank/DDBJ databases">
        <title>Comparative genomics of the lactic acid bacteria isolated from the honey bee gut.</title>
        <authorList>
            <person name="Ellegaard K.M."/>
            <person name="Tamarit D."/>
            <person name="Javelind E."/>
            <person name="Olofsson T."/>
            <person name="Andersson S.G."/>
            <person name="Vasquez A."/>
        </authorList>
    </citation>
    <scope>NUCLEOTIDE SEQUENCE [LARGE SCALE GENOMIC DNA]</scope>
    <source>
        <strain evidence="2 3">Bin7</strain>
    </source>
</reference>
<keyword evidence="1" id="KW-0472">Membrane</keyword>
<keyword evidence="1" id="KW-1133">Transmembrane helix</keyword>
<feature type="transmembrane region" description="Helical" evidence="1">
    <location>
        <begin position="381"/>
        <end position="409"/>
    </location>
</feature>
<gene>
    <name evidence="2" type="ORF">JF70_02370</name>
</gene>
<proteinExistence type="predicted"/>
<keyword evidence="1" id="KW-0812">Transmembrane</keyword>
<dbReference type="AlphaFoldDB" id="A0A0F4L1N6"/>
<evidence type="ECO:0000256" key="1">
    <source>
        <dbReference type="SAM" id="Phobius"/>
    </source>
</evidence>
<feature type="transmembrane region" description="Helical" evidence="1">
    <location>
        <begin position="35"/>
        <end position="53"/>
    </location>
</feature>
<dbReference type="EMBL" id="JWMF01000003">
    <property type="protein sequence ID" value="KJY52148.1"/>
    <property type="molecule type" value="Genomic_DNA"/>
</dbReference>
<feature type="transmembrane region" description="Helical" evidence="1">
    <location>
        <begin position="454"/>
        <end position="474"/>
    </location>
</feature>